<protein>
    <submittedName>
        <fullName evidence="2">ISXO2 transposase-like protein</fullName>
    </submittedName>
</protein>
<proteinExistence type="predicted"/>
<organism evidence="2 3">
    <name type="scientific">Haloarcula quadrata</name>
    <dbReference type="NCBI Taxonomy" id="182779"/>
    <lineage>
        <taxon>Archaea</taxon>
        <taxon>Methanobacteriati</taxon>
        <taxon>Methanobacteriota</taxon>
        <taxon>Stenosarchaea group</taxon>
        <taxon>Halobacteria</taxon>
        <taxon>Halobacteriales</taxon>
        <taxon>Haloarculaceae</taxon>
        <taxon>Haloarcula</taxon>
    </lineage>
</organism>
<feature type="domain" description="ISXO2-like transposase" evidence="1">
    <location>
        <begin position="7"/>
        <end position="116"/>
    </location>
</feature>
<keyword evidence="3" id="KW-1185">Reference proteome</keyword>
<dbReference type="Pfam" id="PF12762">
    <property type="entry name" value="DDE_Tnp_IS1595"/>
    <property type="match status" value="1"/>
</dbReference>
<evidence type="ECO:0000259" key="1">
    <source>
        <dbReference type="SMART" id="SM01126"/>
    </source>
</evidence>
<dbReference type="Proteomes" id="UP000268233">
    <property type="component" value="Unassembled WGS sequence"/>
</dbReference>
<sequence>MVVDPRYLSRRAVRDGRVRFLVRDDLRDVDADIAEYGDETVILCTDQYSIYDGIDEYDEIDGHLAINHDEHYVVGDAHTNSCENRYSFLRNWLRRFRGVSKHHLQGYLNFLSWVLNTNDWFEQLLSTDFYK</sequence>
<name>A0A495QQR8_9EURY</name>
<reference evidence="2 3" key="1">
    <citation type="submission" date="2018-10" db="EMBL/GenBank/DDBJ databases">
        <title>Genomic Encyclopedia of Archaeal and Bacterial Type Strains, Phase II (KMG-II): from individual species to whole genera.</title>
        <authorList>
            <person name="Goeker M."/>
        </authorList>
    </citation>
    <scope>NUCLEOTIDE SEQUENCE [LARGE SCALE GENOMIC DNA]</scope>
    <source>
        <strain evidence="2 3">DSM 11927</strain>
    </source>
</reference>
<dbReference type="AlphaFoldDB" id="A0A495QQR8"/>
<accession>A0A495QQR8</accession>
<evidence type="ECO:0000313" key="2">
    <source>
        <dbReference type="EMBL" id="RKS75844.1"/>
    </source>
</evidence>
<evidence type="ECO:0000313" key="3">
    <source>
        <dbReference type="Proteomes" id="UP000268233"/>
    </source>
</evidence>
<dbReference type="SMART" id="SM01126">
    <property type="entry name" value="DDE_Tnp_IS1595"/>
    <property type="match status" value="1"/>
</dbReference>
<comment type="caution">
    <text evidence="2">The sequence shown here is derived from an EMBL/GenBank/DDBJ whole genome shotgun (WGS) entry which is preliminary data.</text>
</comment>
<dbReference type="InterPro" id="IPR024445">
    <property type="entry name" value="Tnp_ISXO2-like"/>
</dbReference>
<dbReference type="EMBL" id="RBWW01000003">
    <property type="protein sequence ID" value="RKS75844.1"/>
    <property type="molecule type" value="Genomic_DNA"/>
</dbReference>
<gene>
    <name evidence="2" type="ORF">BDK61_4367</name>
</gene>